<keyword evidence="3" id="KW-0378">Hydrolase</keyword>
<protein>
    <recommendedName>
        <fullName evidence="3">Cytokinin riboside 5'-monophosphate phosphoribohydrolase</fullName>
        <ecNumber evidence="3">3.2.2.n1</ecNumber>
    </recommendedName>
</protein>
<dbReference type="OrthoDB" id="9801098at2"/>
<dbReference type="EMBL" id="CP001097">
    <property type="protein sequence ID" value="ACD91392.1"/>
    <property type="molecule type" value="Genomic_DNA"/>
</dbReference>
<dbReference type="PANTHER" id="PTHR31223">
    <property type="entry name" value="LOG FAMILY PROTEIN YJL055W"/>
    <property type="match status" value="1"/>
</dbReference>
<evidence type="ECO:0000256" key="1">
    <source>
        <dbReference type="ARBA" id="ARBA00000274"/>
    </source>
</evidence>
<evidence type="ECO:0000313" key="4">
    <source>
        <dbReference type="EMBL" id="ACD91392.1"/>
    </source>
</evidence>
<comment type="similarity">
    <text evidence="2 3">Belongs to the LOG family.</text>
</comment>
<dbReference type="STRING" id="290315.Clim_2369"/>
<dbReference type="GO" id="GO:0009691">
    <property type="term" value="P:cytokinin biosynthetic process"/>
    <property type="evidence" value="ECO:0007669"/>
    <property type="project" value="UniProtKB-UniRule"/>
</dbReference>
<dbReference type="AlphaFoldDB" id="B3EHY3"/>
<dbReference type="InterPro" id="IPR031100">
    <property type="entry name" value="LOG_fam"/>
</dbReference>
<accession>B3EHY3</accession>
<dbReference type="GO" id="GO:0005829">
    <property type="term" value="C:cytosol"/>
    <property type="evidence" value="ECO:0007669"/>
    <property type="project" value="TreeGrafter"/>
</dbReference>
<dbReference type="PANTHER" id="PTHR31223:SF70">
    <property type="entry name" value="LOG FAMILY PROTEIN YJL055W"/>
    <property type="match status" value="1"/>
</dbReference>
<evidence type="ECO:0000256" key="2">
    <source>
        <dbReference type="ARBA" id="ARBA00006763"/>
    </source>
</evidence>
<dbReference type="EC" id="3.2.2.n1" evidence="3"/>
<keyword evidence="3" id="KW-0203">Cytokinin biosynthesis</keyword>
<reference evidence="4 5" key="1">
    <citation type="submission" date="2008-05" db="EMBL/GenBank/DDBJ databases">
        <title>Complete sequence of Chlorobium limicola DSM 245.</title>
        <authorList>
            <consortium name="US DOE Joint Genome Institute"/>
            <person name="Lucas S."/>
            <person name="Copeland A."/>
            <person name="Lapidus A."/>
            <person name="Glavina del Rio T."/>
            <person name="Dalin E."/>
            <person name="Tice H."/>
            <person name="Bruce D."/>
            <person name="Goodwin L."/>
            <person name="Pitluck S."/>
            <person name="Schmutz J."/>
            <person name="Larimer F."/>
            <person name="Land M."/>
            <person name="Hauser L."/>
            <person name="Kyrpides N."/>
            <person name="Ovchinnikova G."/>
            <person name="Zhao F."/>
            <person name="Li T."/>
            <person name="Liu Z."/>
            <person name="Overmann J."/>
            <person name="Bryant D.A."/>
            <person name="Richardson P."/>
        </authorList>
    </citation>
    <scope>NUCLEOTIDE SEQUENCE [LARGE SCALE GENOMIC DNA]</scope>
    <source>
        <strain evidence="5">DSM 245 / NBRC 103803 / 6330</strain>
    </source>
</reference>
<proteinExistence type="inferred from homology"/>
<dbReference type="RefSeq" id="WP_012467257.1">
    <property type="nucleotide sequence ID" value="NC_010803.1"/>
</dbReference>
<dbReference type="Pfam" id="PF03641">
    <property type="entry name" value="Lysine_decarbox"/>
    <property type="match status" value="1"/>
</dbReference>
<dbReference type="eggNOG" id="COG1611">
    <property type="taxonomic scope" value="Bacteria"/>
</dbReference>
<dbReference type="Proteomes" id="UP000008841">
    <property type="component" value="Chromosome"/>
</dbReference>
<sequence precursor="true">MNIKSICVYCGSSPGILPEYAAAATQFGRLLALRGIELVFGGGNVGLMGAVADGALDAGGRVTGVIPRRLQEKEVAHKNLTELHCVSSMHERKTMMADLSDAFVALPGGIGTLEEIFEVYTWTQLGFHRKPCAFLNVAGFYSGLFSFLEFMVEQRFVKDEHYRSLIVDSDGARLIDRIAAYEHVALDKWIDRKKEA</sequence>
<organism evidence="4 5">
    <name type="scientific">Chlorobium limicola (strain DSM 245 / NBRC 103803 / 6330)</name>
    <dbReference type="NCBI Taxonomy" id="290315"/>
    <lineage>
        <taxon>Bacteria</taxon>
        <taxon>Pseudomonadati</taxon>
        <taxon>Chlorobiota</taxon>
        <taxon>Chlorobiia</taxon>
        <taxon>Chlorobiales</taxon>
        <taxon>Chlorobiaceae</taxon>
        <taxon>Chlorobium/Pelodictyon group</taxon>
        <taxon>Chlorobium</taxon>
    </lineage>
</organism>
<dbReference type="Gene3D" id="3.40.50.450">
    <property type="match status" value="1"/>
</dbReference>
<evidence type="ECO:0000256" key="3">
    <source>
        <dbReference type="RuleBase" id="RU363015"/>
    </source>
</evidence>
<gene>
    <name evidence="4" type="ordered locus">Clim_2369</name>
</gene>
<dbReference type="GO" id="GO:0008714">
    <property type="term" value="F:AMP nucleosidase activity"/>
    <property type="evidence" value="ECO:0007669"/>
    <property type="project" value="UniProtKB-EC"/>
</dbReference>
<dbReference type="KEGG" id="cli:Clim_2369"/>
<comment type="catalytic activity">
    <reaction evidence="1">
        <text>AMP + H2O = D-ribose 5-phosphate + adenine</text>
        <dbReference type="Rhea" id="RHEA:20129"/>
        <dbReference type="ChEBI" id="CHEBI:15377"/>
        <dbReference type="ChEBI" id="CHEBI:16708"/>
        <dbReference type="ChEBI" id="CHEBI:78346"/>
        <dbReference type="ChEBI" id="CHEBI:456215"/>
        <dbReference type="EC" id="3.2.2.4"/>
    </reaction>
</comment>
<evidence type="ECO:0000313" key="5">
    <source>
        <dbReference type="Proteomes" id="UP000008841"/>
    </source>
</evidence>
<dbReference type="SUPFAM" id="SSF102405">
    <property type="entry name" value="MCP/YpsA-like"/>
    <property type="match status" value="1"/>
</dbReference>
<dbReference type="NCBIfam" id="TIGR00730">
    <property type="entry name" value="Rossman fold protein, TIGR00730 family"/>
    <property type="match status" value="1"/>
</dbReference>
<dbReference type="HOGENOM" id="CLU_058336_4_2_10"/>
<name>B3EHY3_CHLL2</name>
<dbReference type="InterPro" id="IPR005269">
    <property type="entry name" value="LOG"/>
</dbReference>